<dbReference type="SMART" id="SM00091">
    <property type="entry name" value="PAS"/>
    <property type="match status" value="3"/>
</dbReference>
<dbReference type="Pfam" id="PF00563">
    <property type="entry name" value="EAL"/>
    <property type="match status" value="1"/>
</dbReference>
<dbReference type="CDD" id="cd01948">
    <property type="entry name" value="EAL"/>
    <property type="match status" value="1"/>
</dbReference>
<dbReference type="Pfam" id="PF13426">
    <property type="entry name" value="PAS_9"/>
    <property type="match status" value="1"/>
</dbReference>
<dbReference type="PROSITE" id="PS50883">
    <property type="entry name" value="EAL"/>
    <property type="match status" value="1"/>
</dbReference>
<dbReference type="SMART" id="SM00052">
    <property type="entry name" value="EAL"/>
    <property type="match status" value="1"/>
</dbReference>
<dbReference type="Gene3D" id="3.20.20.450">
    <property type="entry name" value="EAL domain"/>
    <property type="match status" value="1"/>
</dbReference>
<dbReference type="PANTHER" id="PTHR44757">
    <property type="entry name" value="DIGUANYLATE CYCLASE DGCP"/>
    <property type="match status" value="1"/>
</dbReference>
<comment type="caution">
    <text evidence="5">The sequence shown here is derived from an EMBL/GenBank/DDBJ whole genome shotgun (WGS) entry which is preliminary data.</text>
</comment>
<dbReference type="SMART" id="SM00086">
    <property type="entry name" value="PAC"/>
    <property type="match status" value="2"/>
</dbReference>
<dbReference type="InterPro" id="IPR000700">
    <property type="entry name" value="PAS-assoc_C"/>
</dbReference>
<dbReference type="PANTHER" id="PTHR44757:SF2">
    <property type="entry name" value="BIOFILM ARCHITECTURE MAINTENANCE PROTEIN MBAA"/>
    <property type="match status" value="1"/>
</dbReference>
<dbReference type="InterPro" id="IPR035965">
    <property type="entry name" value="PAS-like_dom_sf"/>
</dbReference>
<evidence type="ECO:0000259" key="4">
    <source>
        <dbReference type="PROSITE" id="PS50887"/>
    </source>
</evidence>
<dbReference type="SUPFAM" id="SSF55073">
    <property type="entry name" value="Nucleotide cyclase"/>
    <property type="match status" value="1"/>
</dbReference>
<feature type="domain" description="PAS" evidence="1">
    <location>
        <begin position="11"/>
        <end position="84"/>
    </location>
</feature>
<sequence length="850" mass="92014">MKERTAAPASTDVLYRLLVQRAADYAIYMLDPNGVVVSWNAGAARLKQYAAAEIVGEHFSCFYGPEDRAAGLPEAGLRQARETGQSEAEGWRFRRDGTSFWADVVIDAIRDDDGRLIGFSKITRDRTDRQRLLQQHREEERRFRLLVQGVSDYALYMLDPAGIVVNWNSGAERASQYTAAEIVGKHFSCFYGPEDRAAGLPEAGLRQARETGRFEAEGWRFRRDGTSFWADVVVDAIRDDDGALLGFAKITRDRTEKRAQELRVVEAKEAAERHRDEHAAASAFLDSVIATMPSSVVVQDAATGLIRLANLQAELLLCRCAGELVGRPAAGVLPTALAAMMNAALAAPGGPASATTVEAPVETAWGPRMLRMRALAIGGRGEQPLFGLLIAEDISDEHAASLRIHHLAHHDGLTGLPNREDFRQRLGEALAVDAAHADATMGQSTAVLCIDLDDFKCINDTLGHPVGDHLLRVLAKRLQDSLRPGDTLARLGGDEFAVVASVAGAGAEATALADRLIETARQPVEIDGHRIEIGLSIGIALAPENADTADELLRCGDLALYEAKRNGRGRHARFHSALEASARYRRLIETDLRGAIARRELGLHYQPIVRAEDGETIGYEALLRWRHPTRGPISPLDFVPIAEETGLIHEIGAFVLQEACREASRWASGCSVAVNLSPVQFRSTALAAQVASALAASGLPAGRLELEITESVLLDASTNNLALLGQLKQLGVRIALDDFGTGYSSLSYLCAFRFDKIKIDRSFVREICDSREAVAVVRAITGLSRSLGIATTAEGVETPEQAACLRREGCTQLQGYLYGKPMPASALPEGRETIVEAAIMATNEALLSGT</sequence>
<dbReference type="InterPro" id="IPR035919">
    <property type="entry name" value="EAL_sf"/>
</dbReference>
<proteinExistence type="predicted"/>
<dbReference type="PROSITE" id="PS50887">
    <property type="entry name" value="GGDEF"/>
    <property type="match status" value="1"/>
</dbReference>
<reference evidence="5" key="2">
    <citation type="submission" date="2021-08" db="EMBL/GenBank/DDBJ databases">
        <authorList>
            <person name="Tani A."/>
            <person name="Ola A."/>
            <person name="Ogura Y."/>
            <person name="Katsura K."/>
            <person name="Hayashi T."/>
        </authorList>
    </citation>
    <scope>NUCLEOTIDE SEQUENCE</scope>
    <source>
        <strain evidence="5">JCM 32048</strain>
    </source>
</reference>
<feature type="domain" description="GGDEF" evidence="4">
    <location>
        <begin position="443"/>
        <end position="576"/>
    </location>
</feature>
<dbReference type="SUPFAM" id="SSF55785">
    <property type="entry name" value="PYP-like sensor domain (PAS domain)"/>
    <property type="match status" value="2"/>
</dbReference>
<feature type="domain" description="PAC" evidence="2">
    <location>
        <begin position="86"/>
        <end position="138"/>
    </location>
</feature>
<dbReference type="CDD" id="cd01949">
    <property type="entry name" value="GGDEF"/>
    <property type="match status" value="1"/>
</dbReference>
<dbReference type="InterPro" id="IPR043128">
    <property type="entry name" value="Rev_trsase/Diguanyl_cyclase"/>
</dbReference>
<gene>
    <name evidence="5" type="ORF">MPEAHAMD_2127</name>
</gene>
<reference evidence="5" key="1">
    <citation type="journal article" date="2016" name="Front. Microbiol.">
        <title>Genome Sequence of the Piezophilic, Mesophilic Sulfate-Reducing Bacterium Desulfovibrio indicus J2T.</title>
        <authorList>
            <person name="Cao J."/>
            <person name="Maignien L."/>
            <person name="Shao Z."/>
            <person name="Alain K."/>
            <person name="Jebbar M."/>
        </authorList>
    </citation>
    <scope>NUCLEOTIDE SEQUENCE</scope>
    <source>
        <strain evidence="5">JCM 32048</strain>
    </source>
</reference>
<feature type="domain" description="PAS" evidence="1">
    <location>
        <begin position="139"/>
        <end position="212"/>
    </location>
</feature>
<dbReference type="SUPFAM" id="SSF141868">
    <property type="entry name" value="EAL domain-like"/>
    <property type="match status" value="1"/>
</dbReference>
<dbReference type="PROSITE" id="PS50112">
    <property type="entry name" value="PAS"/>
    <property type="match status" value="2"/>
</dbReference>
<dbReference type="Pfam" id="PF00990">
    <property type="entry name" value="GGDEF"/>
    <property type="match status" value="1"/>
</dbReference>
<evidence type="ECO:0000313" key="6">
    <source>
        <dbReference type="Proteomes" id="UP001055286"/>
    </source>
</evidence>
<dbReference type="NCBIfam" id="TIGR00254">
    <property type="entry name" value="GGDEF"/>
    <property type="match status" value="1"/>
</dbReference>
<dbReference type="Gene3D" id="3.30.70.270">
    <property type="match status" value="1"/>
</dbReference>
<dbReference type="InterPro" id="IPR029787">
    <property type="entry name" value="Nucleotide_cyclase"/>
</dbReference>
<dbReference type="NCBIfam" id="TIGR00229">
    <property type="entry name" value="sensory_box"/>
    <property type="match status" value="2"/>
</dbReference>
<dbReference type="CDD" id="cd00130">
    <property type="entry name" value="PAS"/>
    <property type="match status" value="2"/>
</dbReference>
<feature type="domain" description="EAL" evidence="3">
    <location>
        <begin position="585"/>
        <end position="835"/>
    </location>
</feature>
<dbReference type="InterPro" id="IPR001610">
    <property type="entry name" value="PAC"/>
</dbReference>
<evidence type="ECO:0000259" key="2">
    <source>
        <dbReference type="PROSITE" id="PS50113"/>
    </source>
</evidence>
<dbReference type="Proteomes" id="UP001055286">
    <property type="component" value="Unassembled WGS sequence"/>
</dbReference>
<dbReference type="GO" id="GO:0006355">
    <property type="term" value="P:regulation of DNA-templated transcription"/>
    <property type="evidence" value="ECO:0007669"/>
    <property type="project" value="InterPro"/>
</dbReference>
<evidence type="ECO:0008006" key="7">
    <source>
        <dbReference type="Google" id="ProtNLM"/>
    </source>
</evidence>
<dbReference type="SMART" id="SM00267">
    <property type="entry name" value="GGDEF"/>
    <property type="match status" value="1"/>
</dbReference>
<evidence type="ECO:0000259" key="3">
    <source>
        <dbReference type="PROSITE" id="PS50883"/>
    </source>
</evidence>
<dbReference type="InterPro" id="IPR000160">
    <property type="entry name" value="GGDEF_dom"/>
</dbReference>
<dbReference type="InterPro" id="IPR052155">
    <property type="entry name" value="Biofilm_reg_signaling"/>
</dbReference>
<protein>
    <recommendedName>
        <fullName evidence="7">GGDEF domain-containing protein</fullName>
    </recommendedName>
</protein>
<dbReference type="PROSITE" id="PS50113">
    <property type="entry name" value="PAC"/>
    <property type="match status" value="2"/>
</dbReference>
<keyword evidence="6" id="KW-1185">Reference proteome</keyword>
<feature type="domain" description="PAC" evidence="2">
    <location>
        <begin position="214"/>
        <end position="266"/>
    </location>
</feature>
<dbReference type="InterPro" id="IPR013767">
    <property type="entry name" value="PAS_fold"/>
</dbReference>
<dbReference type="InterPro" id="IPR001633">
    <property type="entry name" value="EAL_dom"/>
</dbReference>
<dbReference type="InterPro" id="IPR000014">
    <property type="entry name" value="PAS"/>
</dbReference>
<organism evidence="5 6">
    <name type="scientific">Methylobacterium frigidaeris</name>
    <dbReference type="NCBI Taxonomy" id="2038277"/>
    <lineage>
        <taxon>Bacteria</taxon>
        <taxon>Pseudomonadati</taxon>
        <taxon>Pseudomonadota</taxon>
        <taxon>Alphaproteobacteria</taxon>
        <taxon>Hyphomicrobiales</taxon>
        <taxon>Methylobacteriaceae</taxon>
        <taxon>Methylobacterium</taxon>
    </lineage>
</organism>
<evidence type="ECO:0000313" key="5">
    <source>
        <dbReference type="EMBL" id="GJD61978.1"/>
    </source>
</evidence>
<accession>A0AA37HAA5</accession>
<dbReference type="AlphaFoldDB" id="A0AA37HAA5"/>
<dbReference type="Pfam" id="PF00989">
    <property type="entry name" value="PAS"/>
    <property type="match status" value="1"/>
</dbReference>
<evidence type="ECO:0000259" key="1">
    <source>
        <dbReference type="PROSITE" id="PS50112"/>
    </source>
</evidence>
<name>A0AA37HAA5_9HYPH</name>
<dbReference type="EMBL" id="BPQJ01000008">
    <property type="protein sequence ID" value="GJD61978.1"/>
    <property type="molecule type" value="Genomic_DNA"/>
</dbReference>
<dbReference type="Gene3D" id="3.30.450.20">
    <property type="entry name" value="PAS domain"/>
    <property type="match status" value="3"/>
</dbReference>